<evidence type="ECO:0000313" key="2">
    <source>
        <dbReference type="EMBL" id="SDX90115.1"/>
    </source>
</evidence>
<organism evidence="2 3">
    <name type="scientific">Halopenitus persicus</name>
    <dbReference type="NCBI Taxonomy" id="1048396"/>
    <lineage>
        <taxon>Archaea</taxon>
        <taxon>Methanobacteriati</taxon>
        <taxon>Methanobacteriota</taxon>
        <taxon>Stenosarchaea group</taxon>
        <taxon>Halobacteria</taxon>
        <taxon>Halobacteriales</taxon>
        <taxon>Haloferacaceae</taxon>
        <taxon>Halopenitus</taxon>
    </lineage>
</organism>
<protein>
    <submittedName>
        <fullName evidence="2">Uncharacterized protein</fullName>
    </submittedName>
</protein>
<dbReference type="AlphaFoldDB" id="A0A1H3FGY0"/>
<dbReference type="Proteomes" id="UP000199079">
    <property type="component" value="Unassembled WGS sequence"/>
</dbReference>
<reference evidence="3" key="1">
    <citation type="submission" date="2016-10" db="EMBL/GenBank/DDBJ databases">
        <authorList>
            <person name="Varghese N."/>
            <person name="Submissions S."/>
        </authorList>
    </citation>
    <scope>NUCLEOTIDE SEQUENCE [LARGE SCALE GENOMIC DNA]</scope>
    <source>
        <strain evidence="3">DC30,IBRC 10041,KCTC 4046</strain>
    </source>
</reference>
<evidence type="ECO:0000256" key="1">
    <source>
        <dbReference type="SAM" id="MobiDB-lite"/>
    </source>
</evidence>
<gene>
    <name evidence="2" type="ORF">SAMN05216564_10245</name>
</gene>
<proteinExistence type="predicted"/>
<keyword evidence="3" id="KW-1185">Reference proteome</keyword>
<dbReference type="RefSeq" id="WP_092730833.1">
    <property type="nucleotide sequence ID" value="NZ_FNPC01000002.1"/>
</dbReference>
<evidence type="ECO:0000313" key="3">
    <source>
        <dbReference type="Proteomes" id="UP000199079"/>
    </source>
</evidence>
<dbReference type="EMBL" id="FNPC01000002">
    <property type="protein sequence ID" value="SDX90115.1"/>
    <property type="molecule type" value="Genomic_DNA"/>
</dbReference>
<dbReference type="OrthoDB" id="350128at2157"/>
<name>A0A1H3FGY0_9EURY</name>
<sequence length="214" mass="24291">MAHYPDGHLGHISDIERAAQEERDPHRRAMLWNYLHHAALEVSGDWEAIFDPELIVDDPQYEMRLGTEAPIVLDGTEEVKAFYEAGEEDVFLLSDEDGHQLFVNDWGIADLATYVEFLRGETLIADGLDEPYYGDAEVDDPDAMYQRTCRQAMFWAYDDSARLIGEQVYQLEPFAVEQVDPDAVPTVDEIASITEPYYPENTDGPTPVRSDTNT</sequence>
<accession>A0A1H3FGY0</accession>
<feature type="region of interest" description="Disordered" evidence="1">
    <location>
        <begin position="194"/>
        <end position="214"/>
    </location>
</feature>